<dbReference type="InterPro" id="IPR044862">
    <property type="entry name" value="Pro_4_hyd_alph_FE2OG_OXY"/>
</dbReference>
<comment type="catalytic activity">
    <reaction evidence="14">
        <text>L-prolyl-[collagen] + 2-oxoglutarate + O2 = trans-4-hydroxy-L-prolyl-[collagen] + succinate + CO2</text>
        <dbReference type="Rhea" id="RHEA:18945"/>
        <dbReference type="Rhea" id="RHEA-COMP:11676"/>
        <dbReference type="Rhea" id="RHEA-COMP:11680"/>
        <dbReference type="ChEBI" id="CHEBI:15379"/>
        <dbReference type="ChEBI" id="CHEBI:16526"/>
        <dbReference type="ChEBI" id="CHEBI:16810"/>
        <dbReference type="ChEBI" id="CHEBI:30031"/>
        <dbReference type="ChEBI" id="CHEBI:50342"/>
        <dbReference type="ChEBI" id="CHEBI:61965"/>
        <dbReference type="EC" id="1.14.11.2"/>
    </reaction>
</comment>
<comment type="subcellular location">
    <subcellularLocation>
        <location evidence="2">Endoplasmic reticulum membrane</location>
        <topology evidence="2">Single-pass type II membrane protein</topology>
    </subcellularLocation>
</comment>
<dbReference type="InterPro" id="IPR045054">
    <property type="entry name" value="P4HA-like"/>
</dbReference>
<keyword evidence="7" id="KW-0223">Dioxygenase</keyword>
<dbReference type="PROSITE" id="PS51471">
    <property type="entry name" value="FE2OG_OXY"/>
    <property type="match status" value="1"/>
</dbReference>
<gene>
    <name evidence="18" type="ORF">H6P81_004189</name>
</gene>
<dbReference type="SMART" id="SM00702">
    <property type="entry name" value="P4Hc"/>
    <property type="match status" value="1"/>
</dbReference>
<dbReference type="PROSITE" id="PS51670">
    <property type="entry name" value="SHKT"/>
    <property type="match status" value="1"/>
</dbReference>
<comment type="caution">
    <text evidence="18">The sequence shown here is derived from an EMBL/GenBank/DDBJ whole genome shotgun (WGS) entry which is preliminary data.</text>
</comment>
<keyword evidence="5" id="KW-0812">Transmembrane</keyword>
<keyword evidence="15" id="KW-0732">Signal</keyword>
<evidence type="ECO:0000256" key="13">
    <source>
        <dbReference type="ARBA" id="ARBA00023180"/>
    </source>
</evidence>
<dbReference type="EMBL" id="JAINDJ010000002">
    <property type="protein sequence ID" value="KAG9459681.1"/>
    <property type="molecule type" value="Genomic_DNA"/>
</dbReference>
<dbReference type="GO" id="GO:0005506">
    <property type="term" value="F:iron ion binding"/>
    <property type="evidence" value="ECO:0007669"/>
    <property type="project" value="InterPro"/>
</dbReference>
<proteinExistence type="inferred from homology"/>
<reference evidence="18 19" key="1">
    <citation type="submission" date="2021-07" db="EMBL/GenBank/DDBJ databases">
        <title>The Aristolochia fimbriata genome: insights into angiosperm evolution, floral development and chemical biosynthesis.</title>
        <authorList>
            <person name="Jiao Y."/>
        </authorList>
    </citation>
    <scope>NUCLEOTIDE SEQUENCE [LARGE SCALE GENOMIC DNA]</scope>
    <source>
        <strain evidence="18">IBCAS-2021</strain>
        <tissue evidence="18">Leaf</tissue>
    </source>
</reference>
<keyword evidence="8" id="KW-0735">Signal-anchor</keyword>
<dbReference type="InterPro" id="IPR006620">
    <property type="entry name" value="Pro_4_hyd_alph"/>
</dbReference>
<evidence type="ECO:0000256" key="7">
    <source>
        <dbReference type="ARBA" id="ARBA00022964"/>
    </source>
</evidence>
<evidence type="ECO:0000256" key="12">
    <source>
        <dbReference type="ARBA" id="ARBA00023136"/>
    </source>
</evidence>
<evidence type="ECO:0000256" key="1">
    <source>
        <dbReference type="ARBA" id="ARBA00001961"/>
    </source>
</evidence>
<feature type="domain" description="ShKT" evidence="17">
    <location>
        <begin position="275"/>
        <end position="315"/>
    </location>
</feature>
<evidence type="ECO:0000256" key="15">
    <source>
        <dbReference type="SAM" id="SignalP"/>
    </source>
</evidence>
<name>A0AAV7FFT1_ARIFI</name>
<evidence type="ECO:0000313" key="19">
    <source>
        <dbReference type="Proteomes" id="UP000825729"/>
    </source>
</evidence>
<dbReference type="SMART" id="SM00254">
    <property type="entry name" value="ShKT"/>
    <property type="match status" value="1"/>
</dbReference>
<dbReference type="EC" id="1.14.11.2" evidence="4"/>
<evidence type="ECO:0000256" key="8">
    <source>
        <dbReference type="ARBA" id="ARBA00022968"/>
    </source>
</evidence>
<dbReference type="Pfam" id="PF01549">
    <property type="entry name" value="ShK"/>
    <property type="match status" value="1"/>
</dbReference>
<feature type="signal peptide" evidence="15">
    <location>
        <begin position="1"/>
        <end position="22"/>
    </location>
</feature>
<dbReference type="AlphaFoldDB" id="A0AAV7FFT1"/>
<comment type="similarity">
    <text evidence="3">Belongs to the P4HA family.</text>
</comment>
<evidence type="ECO:0000256" key="6">
    <source>
        <dbReference type="ARBA" id="ARBA00022723"/>
    </source>
</evidence>
<keyword evidence="6" id="KW-0479">Metal-binding</keyword>
<accession>A0AAV7FFT1</accession>
<evidence type="ECO:0000256" key="2">
    <source>
        <dbReference type="ARBA" id="ARBA00004648"/>
    </source>
</evidence>
<dbReference type="GO" id="GO:0004656">
    <property type="term" value="F:procollagen-proline 4-dioxygenase activity"/>
    <property type="evidence" value="ECO:0007669"/>
    <property type="project" value="UniProtKB-EC"/>
</dbReference>
<evidence type="ECO:0000256" key="4">
    <source>
        <dbReference type="ARBA" id="ARBA00012269"/>
    </source>
</evidence>
<evidence type="ECO:0000256" key="11">
    <source>
        <dbReference type="ARBA" id="ARBA00023004"/>
    </source>
</evidence>
<evidence type="ECO:0000256" key="5">
    <source>
        <dbReference type="ARBA" id="ARBA00022692"/>
    </source>
</evidence>
<dbReference type="GO" id="GO:0005789">
    <property type="term" value="C:endoplasmic reticulum membrane"/>
    <property type="evidence" value="ECO:0007669"/>
    <property type="project" value="UniProtKB-SubCell"/>
</dbReference>
<protein>
    <recommendedName>
        <fullName evidence="4">procollagen-proline 4-dioxygenase</fullName>
        <ecNumber evidence="4">1.14.11.2</ecNumber>
    </recommendedName>
</protein>
<keyword evidence="19" id="KW-1185">Reference proteome</keyword>
<keyword evidence="13" id="KW-0325">Glycoprotein</keyword>
<organism evidence="18 19">
    <name type="scientific">Aristolochia fimbriata</name>
    <name type="common">White veined hardy Dutchman's pipe vine</name>
    <dbReference type="NCBI Taxonomy" id="158543"/>
    <lineage>
        <taxon>Eukaryota</taxon>
        <taxon>Viridiplantae</taxon>
        <taxon>Streptophyta</taxon>
        <taxon>Embryophyta</taxon>
        <taxon>Tracheophyta</taxon>
        <taxon>Spermatophyta</taxon>
        <taxon>Magnoliopsida</taxon>
        <taxon>Magnoliidae</taxon>
        <taxon>Piperales</taxon>
        <taxon>Aristolochiaceae</taxon>
        <taxon>Aristolochia</taxon>
    </lineage>
</organism>
<keyword evidence="12" id="KW-0472">Membrane</keyword>
<dbReference type="Gene3D" id="2.60.120.620">
    <property type="entry name" value="q2cbj1_9rhob like domain"/>
    <property type="match status" value="1"/>
</dbReference>
<feature type="chain" id="PRO_5043989473" description="procollagen-proline 4-dioxygenase" evidence="15">
    <location>
        <begin position="23"/>
        <end position="315"/>
    </location>
</feature>
<dbReference type="Pfam" id="PF13640">
    <property type="entry name" value="2OG-FeII_Oxy_3"/>
    <property type="match status" value="1"/>
</dbReference>
<evidence type="ECO:0000256" key="10">
    <source>
        <dbReference type="ARBA" id="ARBA00023002"/>
    </source>
</evidence>
<keyword evidence="10" id="KW-0560">Oxidoreductase</keyword>
<evidence type="ECO:0000313" key="18">
    <source>
        <dbReference type="EMBL" id="KAG9459681.1"/>
    </source>
</evidence>
<dbReference type="FunFam" id="2.60.120.620:FF:000002">
    <property type="entry name" value="Prolyl 4-hydroxylase 4"/>
    <property type="match status" value="1"/>
</dbReference>
<dbReference type="PANTHER" id="PTHR10869:SF238">
    <property type="entry name" value="PROLYL 4-HYDROXYLASE 6-RELATED"/>
    <property type="match status" value="1"/>
</dbReference>
<evidence type="ECO:0000256" key="14">
    <source>
        <dbReference type="ARBA" id="ARBA00049169"/>
    </source>
</evidence>
<dbReference type="Proteomes" id="UP000825729">
    <property type="component" value="Unassembled WGS sequence"/>
</dbReference>
<dbReference type="InterPro" id="IPR005123">
    <property type="entry name" value="Oxoglu/Fe-dep_dioxygenase_dom"/>
</dbReference>
<evidence type="ECO:0000256" key="3">
    <source>
        <dbReference type="ARBA" id="ARBA00006511"/>
    </source>
</evidence>
<dbReference type="InterPro" id="IPR003582">
    <property type="entry name" value="ShKT_dom"/>
</dbReference>
<comment type="cofactor">
    <cofactor evidence="1">
        <name>L-ascorbate</name>
        <dbReference type="ChEBI" id="CHEBI:38290"/>
    </cofactor>
</comment>
<evidence type="ECO:0000259" key="16">
    <source>
        <dbReference type="PROSITE" id="PS51471"/>
    </source>
</evidence>
<feature type="domain" description="Fe2OG dioxygenase" evidence="16">
    <location>
        <begin position="135"/>
        <end position="259"/>
    </location>
</feature>
<dbReference type="GO" id="GO:0031418">
    <property type="term" value="F:L-ascorbic acid binding"/>
    <property type="evidence" value="ECO:0007669"/>
    <property type="project" value="InterPro"/>
</dbReference>
<sequence>MGSIVFICMIFVVSSCCTLPSARRIDIGTKGANQDSVLQGHLLESRKVDHSQVFQLSWHPRAILYKDFLSNEECDHLILLARSRLKRSTETAHELRNITISPGRTISGVFLDKGQDELVRRIEDRISSWTLLPKENGGPLHIMLYEAEEKNEPHYKDFQDKTINPGAGQRLATVLIYLSNVSKGGETIIPKSIQLIDAELKDETWSPCAKASYAVKPMKGNALLFFNLHLNLTEDDSSLHGSCPVSEGENWVATKWIHTRKYYTKADLWPLRSECTDEDDNCPRWAATGECQKNPVYMLGTPDYYGSCRKSCNAC</sequence>
<evidence type="ECO:0000256" key="9">
    <source>
        <dbReference type="ARBA" id="ARBA00022989"/>
    </source>
</evidence>
<evidence type="ECO:0000259" key="17">
    <source>
        <dbReference type="PROSITE" id="PS51670"/>
    </source>
</evidence>
<dbReference type="PANTHER" id="PTHR10869">
    <property type="entry name" value="PROLYL 4-HYDROXYLASE ALPHA SUBUNIT"/>
    <property type="match status" value="1"/>
</dbReference>
<keyword evidence="11" id="KW-0408">Iron</keyword>
<keyword evidence="9" id="KW-1133">Transmembrane helix</keyword>